<organism evidence="8 9">
    <name type="scientific">PS1 clade bacterium</name>
    <dbReference type="NCBI Taxonomy" id="2175152"/>
    <lineage>
        <taxon>Bacteria</taxon>
        <taxon>Pseudomonadati</taxon>
        <taxon>Pseudomonadota</taxon>
        <taxon>Alphaproteobacteria</taxon>
        <taxon>PS1 clade</taxon>
    </lineage>
</organism>
<comment type="function">
    <text evidence="6">Responsible for synthesis of pseudouridine from uracil.</text>
</comment>
<evidence type="ECO:0000259" key="7">
    <source>
        <dbReference type="Pfam" id="PF00849"/>
    </source>
</evidence>
<dbReference type="Proteomes" id="UP000785783">
    <property type="component" value="Unassembled WGS sequence"/>
</dbReference>
<name>A0A937L3T5_9PROT</name>
<dbReference type="InterPro" id="IPR006145">
    <property type="entry name" value="PsdUridine_synth_RsuA/RluA"/>
</dbReference>
<evidence type="ECO:0000256" key="2">
    <source>
        <dbReference type="ARBA" id="ARBA00023235"/>
    </source>
</evidence>
<evidence type="ECO:0000256" key="3">
    <source>
        <dbReference type="ARBA" id="ARBA00036882"/>
    </source>
</evidence>
<keyword evidence="2 6" id="KW-0413">Isomerase</keyword>
<dbReference type="CDD" id="cd02869">
    <property type="entry name" value="PseudoU_synth_RluA_like"/>
    <property type="match status" value="1"/>
</dbReference>
<protein>
    <recommendedName>
        <fullName evidence="6">Pseudouridine synthase</fullName>
        <ecNumber evidence="6">5.4.99.-</ecNumber>
    </recommendedName>
</protein>
<proteinExistence type="inferred from homology"/>
<dbReference type="EMBL" id="JADHOK010000048">
    <property type="protein sequence ID" value="MBL6761909.1"/>
    <property type="molecule type" value="Genomic_DNA"/>
</dbReference>
<evidence type="ECO:0000256" key="5">
    <source>
        <dbReference type="PROSITE-ProRule" id="PRU00182"/>
    </source>
</evidence>
<dbReference type="InterPro" id="IPR006224">
    <property type="entry name" value="PsdUridine_synth_RluA-like_CS"/>
</dbReference>
<comment type="caution">
    <text evidence="8">The sequence shown here is derived from an EMBL/GenBank/DDBJ whole genome shotgun (WGS) entry which is preliminary data.</text>
</comment>
<evidence type="ECO:0000256" key="1">
    <source>
        <dbReference type="ARBA" id="ARBA00010876"/>
    </source>
</evidence>
<dbReference type="CDD" id="cd00165">
    <property type="entry name" value="S4"/>
    <property type="match status" value="1"/>
</dbReference>
<dbReference type="PANTHER" id="PTHR21600">
    <property type="entry name" value="MITOCHONDRIAL RNA PSEUDOURIDINE SYNTHASE"/>
    <property type="match status" value="1"/>
</dbReference>
<evidence type="ECO:0000256" key="4">
    <source>
        <dbReference type="PIRSR" id="PIRSR606225-1"/>
    </source>
</evidence>
<dbReference type="NCBIfam" id="TIGR00005">
    <property type="entry name" value="rluA_subfam"/>
    <property type="match status" value="1"/>
</dbReference>
<dbReference type="InterPro" id="IPR050188">
    <property type="entry name" value="RluA_PseudoU_synthase"/>
</dbReference>
<dbReference type="Pfam" id="PF00849">
    <property type="entry name" value="PseudoU_synth_2"/>
    <property type="match status" value="1"/>
</dbReference>
<dbReference type="Gene3D" id="3.30.2350.10">
    <property type="entry name" value="Pseudouridine synthase"/>
    <property type="match status" value="1"/>
</dbReference>
<dbReference type="InterPro" id="IPR020103">
    <property type="entry name" value="PsdUridine_synth_cat_dom_sf"/>
</dbReference>
<dbReference type="SUPFAM" id="SSF55174">
    <property type="entry name" value="Alpha-L RNA-binding motif"/>
    <property type="match status" value="1"/>
</dbReference>
<dbReference type="EC" id="5.4.99.-" evidence="6"/>
<dbReference type="PROSITE" id="PS50889">
    <property type="entry name" value="S4"/>
    <property type="match status" value="1"/>
</dbReference>
<dbReference type="GO" id="GO:0000455">
    <property type="term" value="P:enzyme-directed rRNA pseudouridine synthesis"/>
    <property type="evidence" value="ECO:0007669"/>
    <property type="project" value="TreeGrafter"/>
</dbReference>
<feature type="active site" evidence="4">
    <location>
        <position position="149"/>
    </location>
</feature>
<dbReference type="GO" id="GO:0003723">
    <property type="term" value="F:RNA binding"/>
    <property type="evidence" value="ECO:0007669"/>
    <property type="project" value="UniProtKB-KW"/>
</dbReference>
<dbReference type="PROSITE" id="PS01129">
    <property type="entry name" value="PSI_RLU"/>
    <property type="match status" value="1"/>
</dbReference>
<sequence>MVETPNNSLAFAVTYAQNGDRLDKVLAAAPGDLSRARLQELVKAGHCTVTRSQTDKTIKDPSWRVKQDDIVELVLPPPVDTTVKAQAIALDVLFEDADLLVVNKPAGMVVHPAPGSPDNTLVNALLAHCGDTLSGIGGEKRPGIVHRLDKDTSGIMVVAKNDATHQGLSEQFAAHGRDGRMARVYNALVWGEPLPAAGTVDAALARSANNRKKIAVSKSTQARHAITHYRRLETYGENQVSLIECKLETGRTHQIRVHMAHIGHPVLGDKLYGTG</sequence>
<dbReference type="PANTHER" id="PTHR21600:SF44">
    <property type="entry name" value="RIBOSOMAL LARGE SUBUNIT PSEUDOURIDINE SYNTHASE D"/>
    <property type="match status" value="1"/>
</dbReference>
<keyword evidence="5" id="KW-0694">RNA-binding</keyword>
<reference evidence="8" key="1">
    <citation type="submission" date="2020-10" db="EMBL/GenBank/DDBJ databases">
        <title>Microbiome of the Black Sea water column analyzed by genome centric metagenomics.</title>
        <authorList>
            <person name="Cabello-Yeves P.J."/>
            <person name="Callieri C."/>
            <person name="Picazo A."/>
            <person name="Mehrshad M."/>
            <person name="Haro-Moreno J.M."/>
            <person name="Roda-Garcia J."/>
            <person name="Dzembekova N."/>
            <person name="Slabakova V."/>
            <person name="Slabakova N."/>
            <person name="Moncheva S."/>
            <person name="Rodriguez-Valera F."/>
        </authorList>
    </citation>
    <scope>NUCLEOTIDE SEQUENCE</scope>
    <source>
        <strain evidence="8">BS307-5m-G5</strain>
    </source>
</reference>
<evidence type="ECO:0000256" key="6">
    <source>
        <dbReference type="RuleBase" id="RU362028"/>
    </source>
</evidence>
<comment type="catalytic activity">
    <reaction evidence="6">
        <text>a uridine in RNA = a pseudouridine in RNA</text>
        <dbReference type="Rhea" id="RHEA:48348"/>
        <dbReference type="Rhea" id="RHEA-COMP:12068"/>
        <dbReference type="Rhea" id="RHEA-COMP:12069"/>
        <dbReference type="ChEBI" id="CHEBI:65314"/>
        <dbReference type="ChEBI" id="CHEBI:65315"/>
    </reaction>
</comment>
<dbReference type="Gene3D" id="3.10.290.10">
    <property type="entry name" value="RNA-binding S4 domain"/>
    <property type="match status" value="1"/>
</dbReference>
<feature type="domain" description="Pseudouridine synthase RsuA/RluA-like" evidence="7">
    <location>
        <begin position="98"/>
        <end position="261"/>
    </location>
</feature>
<dbReference type="AlphaFoldDB" id="A0A937L3T5"/>
<comment type="catalytic activity">
    <reaction evidence="3">
        <text>uridine(1911/1915/1917) in 23S rRNA = pseudouridine(1911/1915/1917) in 23S rRNA</text>
        <dbReference type="Rhea" id="RHEA:42524"/>
        <dbReference type="Rhea" id="RHEA-COMP:10097"/>
        <dbReference type="Rhea" id="RHEA-COMP:10098"/>
        <dbReference type="ChEBI" id="CHEBI:65314"/>
        <dbReference type="ChEBI" id="CHEBI:65315"/>
        <dbReference type="EC" id="5.4.99.23"/>
    </reaction>
</comment>
<comment type="similarity">
    <text evidence="1 6">Belongs to the pseudouridine synthase RluA family.</text>
</comment>
<dbReference type="SUPFAM" id="SSF55120">
    <property type="entry name" value="Pseudouridine synthase"/>
    <property type="match status" value="1"/>
</dbReference>
<evidence type="ECO:0000313" key="8">
    <source>
        <dbReference type="EMBL" id="MBL6761909.1"/>
    </source>
</evidence>
<accession>A0A937L3T5</accession>
<dbReference type="GO" id="GO:0160140">
    <property type="term" value="F:23S rRNA pseudouridine(1911/1915/1917) synthase activity"/>
    <property type="evidence" value="ECO:0007669"/>
    <property type="project" value="UniProtKB-EC"/>
</dbReference>
<dbReference type="InterPro" id="IPR006225">
    <property type="entry name" value="PsdUridine_synth_RluC/D"/>
</dbReference>
<evidence type="ECO:0000313" key="9">
    <source>
        <dbReference type="Proteomes" id="UP000785783"/>
    </source>
</evidence>
<gene>
    <name evidence="8" type="ORF">ISQ19_04345</name>
</gene>
<dbReference type="InterPro" id="IPR036986">
    <property type="entry name" value="S4_RNA-bd_sf"/>
</dbReference>
<feature type="non-terminal residue" evidence="8">
    <location>
        <position position="275"/>
    </location>
</feature>